<dbReference type="Pfam" id="PF00202">
    <property type="entry name" value="Aminotran_3"/>
    <property type="match status" value="1"/>
</dbReference>
<organism evidence="8 9">
    <name type="scientific">Arenivirga flava</name>
    <dbReference type="NCBI Taxonomy" id="1930060"/>
    <lineage>
        <taxon>Bacteria</taxon>
        <taxon>Bacillati</taxon>
        <taxon>Actinomycetota</taxon>
        <taxon>Actinomycetes</taxon>
        <taxon>Micrococcales</taxon>
        <taxon>Microbacteriaceae</taxon>
        <taxon>Arenivirga</taxon>
    </lineage>
</organism>
<dbReference type="Gene3D" id="3.90.1150.10">
    <property type="entry name" value="Aspartate Aminotransferase, domain 1"/>
    <property type="match status" value="1"/>
</dbReference>
<keyword evidence="4" id="KW-0808">Transferase</keyword>
<dbReference type="NCBIfam" id="NF002874">
    <property type="entry name" value="PRK03244.1"/>
    <property type="match status" value="1"/>
</dbReference>
<dbReference type="PANTHER" id="PTHR11986">
    <property type="entry name" value="AMINOTRANSFERASE CLASS III"/>
    <property type="match status" value="1"/>
</dbReference>
<accession>A0AA37UGP5</accession>
<evidence type="ECO:0000313" key="9">
    <source>
        <dbReference type="Proteomes" id="UP001157160"/>
    </source>
</evidence>
<evidence type="ECO:0000256" key="4">
    <source>
        <dbReference type="ARBA" id="ARBA00022679"/>
    </source>
</evidence>
<protein>
    <submittedName>
        <fullName evidence="8">Acetylornithine aminotransferase</fullName>
    </submittedName>
</protein>
<dbReference type="GO" id="GO:0030170">
    <property type="term" value="F:pyridoxal phosphate binding"/>
    <property type="evidence" value="ECO:0007669"/>
    <property type="project" value="InterPro"/>
</dbReference>
<dbReference type="FunFam" id="3.40.640.10:FF:000004">
    <property type="entry name" value="Acetylornithine aminotransferase"/>
    <property type="match status" value="1"/>
</dbReference>
<name>A0AA37UGP5_9MICO</name>
<sequence>MTRTTDSTTSIDTTAWRQRYADAMMRSFAPPLTMLERGEGCWVQDVDGKRYLDFLAGIAVNALGYAHPVWVEAISRQAATLAHVSNYFTTPQQLGLAERLLQISGAGDAGRVIFGNSGAEANEAALKLALLHRHATGKARILALNAGFHGRTTGTMALTGKPAQREPFGELIQGIDHLDSTLEALEAGFGDDVAALILEPIKGEAGVRPLPEGYLRRARELATEHGALLIVDEIQTGIGRTGAWFGFQHDGIVPDAITVAKGLGGGVPIGALIAFESAADLLQAGMHGSTFGGNPLATGTALAVLAEIERSGLIANAAARGQQLIERIAGIGSPLVEEVRGRGLLLGIALTAPIATELRATAQHLGLIVNAANESTIRIAPPLIVGDAEIDEFIALFTDALEAHA</sequence>
<gene>
    <name evidence="8" type="primary">argD</name>
    <name evidence="8" type="ORF">GCM10025874_03700</name>
</gene>
<dbReference type="PROSITE" id="PS00600">
    <property type="entry name" value="AA_TRANSFER_CLASS_3"/>
    <property type="match status" value="1"/>
</dbReference>
<evidence type="ECO:0000256" key="7">
    <source>
        <dbReference type="RuleBase" id="RU003560"/>
    </source>
</evidence>
<keyword evidence="2 8" id="KW-0032">Aminotransferase</keyword>
<dbReference type="AlphaFoldDB" id="A0AA37UGP5"/>
<dbReference type="EMBL" id="BSUL01000001">
    <property type="protein sequence ID" value="GMA27117.1"/>
    <property type="molecule type" value="Genomic_DNA"/>
</dbReference>
<dbReference type="InterPro" id="IPR005814">
    <property type="entry name" value="Aminotrans_3"/>
</dbReference>
<keyword evidence="9" id="KW-1185">Reference proteome</keyword>
<evidence type="ECO:0000256" key="2">
    <source>
        <dbReference type="ARBA" id="ARBA00022576"/>
    </source>
</evidence>
<dbReference type="NCBIfam" id="TIGR00707">
    <property type="entry name" value="argD"/>
    <property type="match status" value="1"/>
</dbReference>
<dbReference type="RefSeq" id="WP_284229435.1">
    <property type="nucleotide sequence ID" value="NZ_BSUL01000001.1"/>
</dbReference>
<evidence type="ECO:0000256" key="5">
    <source>
        <dbReference type="ARBA" id="ARBA00022898"/>
    </source>
</evidence>
<dbReference type="PIRSF" id="PIRSF000521">
    <property type="entry name" value="Transaminase_4ab_Lys_Orn"/>
    <property type="match status" value="1"/>
</dbReference>
<dbReference type="SUPFAM" id="SSF53383">
    <property type="entry name" value="PLP-dependent transferases"/>
    <property type="match status" value="1"/>
</dbReference>
<comment type="pathway">
    <text evidence="6">Amino-acid biosynthesis.</text>
</comment>
<dbReference type="InterPro" id="IPR015421">
    <property type="entry name" value="PyrdxlP-dep_Trfase_major"/>
</dbReference>
<evidence type="ECO:0000256" key="6">
    <source>
        <dbReference type="ARBA" id="ARBA00029440"/>
    </source>
</evidence>
<dbReference type="GO" id="GO:0006526">
    <property type="term" value="P:L-arginine biosynthetic process"/>
    <property type="evidence" value="ECO:0007669"/>
    <property type="project" value="UniProtKB-ARBA"/>
</dbReference>
<keyword evidence="5 7" id="KW-0663">Pyridoxal phosphate</keyword>
<dbReference type="NCBIfam" id="NF002325">
    <property type="entry name" value="PRK01278.1"/>
    <property type="match status" value="1"/>
</dbReference>
<evidence type="ECO:0000313" key="8">
    <source>
        <dbReference type="EMBL" id="GMA27117.1"/>
    </source>
</evidence>
<proteinExistence type="inferred from homology"/>
<comment type="cofactor">
    <cofactor evidence="1">
        <name>pyridoxal 5'-phosphate</name>
        <dbReference type="ChEBI" id="CHEBI:597326"/>
    </cofactor>
</comment>
<dbReference type="InterPro" id="IPR004636">
    <property type="entry name" value="AcOrn/SuccOrn_fam"/>
</dbReference>
<comment type="similarity">
    <text evidence="7">Belongs to the class-III pyridoxal-phosphate-dependent aminotransferase family.</text>
</comment>
<dbReference type="CDD" id="cd00610">
    <property type="entry name" value="OAT_like"/>
    <property type="match status" value="1"/>
</dbReference>
<reference evidence="8 9" key="1">
    <citation type="journal article" date="2014" name="Int. J. Syst. Evol. Microbiol.">
        <title>Complete genome sequence of Corynebacterium casei LMG S-19264T (=DSM 44701T), isolated from a smear-ripened cheese.</title>
        <authorList>
            <consortium name="US DOE Joint Genome Institute (JGI-PGF)"/>
            <person name="Walter F."/>
            <person name="Albersmeier A."/>
            <person name="Kalinowski J."/>
            <person name="Ruckert C."/>
        </authorList>
    </citation>
    <scope>NUCLEOTIDE SEQUENCE [LARGE SCALE GENOMIC DNA]</scope>
    <source>
        <strain evidence="8 9">NBRC 112289</strain>
    </source>
</reference>
<dbReference type="InterPro" id="IPR049704">
    <property type="entry name" value="Aminotrans_3_PPA_site"/>
</dbReference>
<dbReference type="InterPro" id="IPR015422">
    <property type="entry name" value="PyrdxlP-dep_Trfase_small"/>
</dbReference>
<dbReference type="InterPro" id="IPR015424">
    <property type="entry name" value="PyrdxlP-dep_Trfase"/>
</dbReference>
<dbReference type="GO" id="GO:0042802">
    <property type="term" value="F:identical protein binding"/>
    <property type="evidence" value="ECO:0007669"/>
    <property type="project" value="TreeGrafter"/>
</dbReference>
<keyword evidence="3" id="KW-0028">Amino-acid biosynthesis</keyword>
<dbReference type="InterPro" id="IPR050103">
    <property type="entry name" value="Class-III_PLP-dep_AT"/>
</dbReference>
<dbReference type="GO" id="GO:0008483">
    <property type="term" value="F:transaminase activity"/>
    <property type="evidence" value="ECO:0007669"/>
    <property type="project" value="UniProtKB-KW"/>
</dbReference>
<dbReference type="Proteomes" id="UP001157160">
    <property type="component" value="Unassembled WGS sequence"/>
</dbReference>
<comment type="caution">
    <text evidence="8">The sequence shown here is derived from an EMBL/GenBank/DDBJ whole genome shotgun (WGS) entry which is preliminary data.</text>
</comment>
<evidence type="ECO:0000256" key="3">
    <source>
        <dbReference type="ARBA" id="ARBA00022605"/>
    </source>
</evidence>
<dbReference type="Gene3D" id="3.40.640.10">
    <property type="entry name" value="Type I PLP-dependent aspartate aminotransferase-like (Major domain)"/>
    <property type="match status" value="1"/>
</dbReference>
<dbReference type="PANTHER" id="PTHR11986:SF79">
    <property type="entry name" value="ACETYLORNITHINE AMINOTRANSFERASE, MITOCHONDRIAL"/>
    <property type="match status" value="1"/>
</dbReference>
<evidence type="ECO:0000256" key="1">
    <source>
        <dbReference type="ARBA" id="ARBA00001933"/>
    </source>
</evidence>